<dbReference type="Pfam" id="PF15931">
    <property type="entry name" value="DUF4747"/>
    <property type="match status" value="1"/>
</dbReference>
<dbReference type="Proteomes" id="UP000051048">
    <property type="component" value="Unassembled WGS sequence"/>
</dbReference>
<dbReference type="EMBL" id="AZFH01000056">
    <property type="protein sequence ID" value="KRL80540.1"/>
    <property type="molecule type" value="Genomic_DNA"/>
</dbReference>
<reference evidence="1 2" key="1">
    <citation type="journal article" date="2015" name="Genome Announc.">
        <title>Expanding the biotechnology potential of lactobacilli through comparative genomics of 213 strains and associated genera.</title>
        <authorList>
            <person name="Sun Z."/>
            <person name="Harris H.M."/>
            <person name="McCann A."/>
            <person name="Guo C."/>
            <person name="Argimon S."/>
            <person name="Zhang W."/>
            <person name="Yang X."/>
            <person name="Jeffery I.B."/>
            <person name="Cooney J.C."/>
            <person name="Kagawa T.F."/>
            <person name="Liu W."/>
            <person name="Song Y."/>
            <person name="Salvetti E."/>
            <person name="Wrobel A."/>
            <person name="Rasinkangas P."/>
            <person name="Parkhill J."/>
            <person name="Rea M.C."/>
            <person name="O'Sullivan O."/>
            <person name="Ritari J."/>
            <person name="Douillard F.P."/>
            <person name="Paul Ross R."/>
            <person name="Yang R."/>
            <person name="Briner A.E."/>
            <person name="Felis G.E."/>
            <person name="de Vos W.M."/>
            <person name="Barrangou R."/>
            <person name="Klaenhammer T.R."/>
            <person name="Caufield P.W."/>
            <person name="Cui Y."/>
            <person name="Zhang H."/>
            <person name="O'Toole P.W."/>
        </authorList>
    </citation>
    <scope>NUCLEOTIDE SEQUENCE [LARGE SCALE GENOMIC DNA]</scope>
    <source>
        <strain evidence="1 2">DSM 15833</strain>
    </source>
</reference>
<comment type="caution">
    <text evidence="1">The sequence shown here is derived from an EMBL/GenBank/DDBJ whole genome shotgun (WGS) entry which is preliminary data.</text>
</comment>
<dbReference type="InterPro" id="IPR031832">
    <property type="entry name" value="DUF4747"/>
</dbReference>
<sequence>MKFFAMKLNISENIFNSNFKNIKEELIPKRILSFAKEPVNRKDEWTLVNVKSLDNNIIMGDVAKPLLQKVTQIDGSVTKEVAFEYVQLSPFYYFVKEEIILCHPYNTSNKTSVFNHFKGIISRDAEIGDVDIRLLSKTKEFEKNLLSENYSVRKLELDYVTPNDPRTLNEIQDIITENNAKTGKLTLENKEEGLKVKSEDGKTTDFIKNLLQITRKGFGNIKATLVDQDNKKTVIETKENPIKKTIDEVDKENIEVINRVKGEIMSSMEDGEREDEE</sequence>
<evidence type="ECO:0000313" key="2">
    <source>
        <dbReference type="Proteomes" id="UP000051048"/>
    </source>
</evidence>
<proteinExistence type="predicted"/>
<dbReference type="PATRIC" id="fig|1423740.3.peg.2321"/>
<dbReference type="RefSeq" id="WP_025021462.1">
    <property type="nucleotide sequence ID" value="NZ_AZFH01000056.1"/>
</dbReference>
<gene>
    <name evidence="1" type="ORF">FC36_GL002137</name>
</gene>
<organism evidence="1 2">
    <name type="scientific">Ligilactobacillus equi DSM 15833 = JCM 10991</name>
    <dbReference type="NCBI Taxonomy" id="1423740"/>
    <lineage>
        <taxon>Bacteria</taxon>
        <taxon>Bacillati</taxon>
        <taxon>Bacillota</taxon>
        <taxon>Bacilli</taxon>
        <taxon>Lactobacillales</taxon>
        <taxon>Lactobacillaceae</taxon>
        <taxon>Ligilactobacillus</taxon>
    </lineage>
</organism>
<evidence type="ECO:0000313" key="1">
    <source>
        <dbReference type="EMBL" id="KRL80540.1"/>
    </source>
</evidence>
<accession>A0A0R1TGV9</accession>
<protein>
    <submittedName>
        <fullName evidence="1">Uncharacterized protein</fullName>
    </submittedName>
</protein>
<name>A0A0R1TGV9_9LACO</name>
<dbReference type="AlphaFoldDB" id="A0A0R1TGV9"/>